<keyword evidence="1" id="KW-0863">Zinc-finger</keyword>
<dbReference type="VEuPathDB" id="VectorBase:LOC119164800"/>
<organism evidence="4 5">
    <name type="scientific">Rhipicephalus microplus</name>
    <name type="common">Cattle tick</name>
    <name type="synonym">Boophilus microplus</name>
    <dbReference type="NCBI Taxonomy" id="6941"/>
    <lineage>
        <taxon>Eukaryota</taxon>
        <taxon>Metazoa</taxon>
        <taxon>Ecdysozoa</taxon>
        <taxon>Arthropoda</taxon>
        <taxon>Chelicerata</taxon>
        <taxon>Arachnida</taxon>
        <taxon>Acari</taxon>
        <taxon>Parasitiformes</taxon>
        <taxon>Ixodida</taxon>
        <taxon>Ixodoidea</taxon>
        <taxon>Ixodidae</taxon>
        <taxon>Rhipicephalinae</taxon>
        <taxon>Rhipicephalus</taxon>
        <taxon>Boophilus</taxon>
    </lineage>
</organism>
<evidence type="ECO:0000259" key="3">
    <source>
        <dbReference type="PROSITE" id="PS50158"/>
    </source>
</evidence>
<reference evidence="4" key="1">
    <citation type="journal article" date="2020" name="Cell">
        <title>Large-Scale Comparative Analyses of Tick Genomes Elucidate Their Genetic Diversity and Vector Capacities.</title>
        <authorList>
            <consortium name="Tick Genome and Microbiome Consortium (TIGMIC)"/>
            <person name="Jia N."/>
            <person name="Wang J."/>
            <person name="Shi W."/>
            <person name="Du L."/>
            <person name="Sun Y."/>
            <person name="Zhan W."/>
            <person name="Jiang J.F."/>
            <person name="Wang Q."/>
            <person name="Zhang B."/>
            <person name="Ji P."/>
            <person name="Bell-Sakyi L."/>
            <person name="Cui X.M."/>
            <person name="Yuan T.T."/>
            <person name="Jiang B.G."/>
            <person name="Yang W.F."/>
            <person name="Lam T.T."/>
            <person name="Chang Q.C."/>
            <person name="Ding S.J."/>
            <person name="Wang X.J."/>
            <person name="Zhu J.G."/>
            <person name="Ruan X.D."/>
            <person name="Zhao L."/>
            <person name="Wei J.T."/>
            <person name="Ye R.Z."/>
            <person name="Que T.C."/>
            <person name="Du C.H."/>
            <person name="Zhou Y.H."/>
            <person name="Cheng J.X."/>
            <person name="Dai P.F."/>
            <person name="Guo W.B."/>
            <person name="Han X.H."/>
            <person name="Huang E.J."/>
            <person name="Li L.F."/>
            <person name="Wei W."/>
            <person name="Gao Y.C."/>
            <person name="Liu J.Z."/>
            <person name="Shao H.Z."/>
            <person name="Wang X."/>
            <person name="Wang C.C."/>
            <person name="Yang T.C."/>
            <person name="Huo Q.B."/>
            <person name="Li W."/>
            <person name="Chen H.Y."/>
            <person name="Chen S.E."/>
            <person name="Zhou L.G."/>
            <person name="Ni X.B."/>
            <person name="Tian J.H."/>
            <person name="Sheng Y."/>
            <person name="Liu T."/>
            <person name="Pan Y.S."/>
            <person name="Xia L.Y."/>
            <person name="Li J."/>
            <person name="Zhao F."/>
            <person name="Cao W.C."/>
        </authorList>
    </citation>
    <scope>NUCLEOTIDE SEQUENCE</scope>
    <source>
        <strain evidence="4">Rmic-2018</strain>
    </source>
</reference>
<dbReference type="GO" id="GO:0008270">
    <property type="term" value="F:zinc ion binding"/>
    <property type="evidence" value="ECO:0007669"/>
    <property type="project" value="UniProtKB-KW"/>
</dbReference>
<protein>
    <recommendedName>
        <fullName evidence="3">CCHC-type domain-containing protein</fullName>
    </recommendedName>
</protein>
<gene>
    <name evidence="4" type="ORF">HPB51_017169</name>
</gene>
<dbReference type="InterPro" id="IPR036875">
    <property type="entry name" value="Znf_CCHC_sf"/>
</dbReference>
<feature type="region of interest" description="Disordered" evidence="2">
    <location>
        <begin position="216"/>
        <end position="288"/>
    </location>
</feature>
<feature type="region of interest" description="Disordered" evidence="2">
    <location>
        <begin position="145"/>
        <end position="184"/>
    </location>
</feature>
<dbReference type="Pfam" id="PF00098">
    <property type="entry name" value="zf-CCHC"/>
    <property type="match status" value="1"/>
</dbReference>
<feature type="domain" description="CCHC-type" evidence="3">
    <location>
        <begin position="192"/>
        <end position="205"/>
    </location>
</feature>
<dbReference type="GO" id="GO:0003676">
    <property type="term" value="F:nucleic acid binding"/>
    <property type="evidence" value="ECO:0007669"/>
    <property type="project" value="InterPro"/>
</dbReference>
<dbReference type="AlphaFoldDB" id="A0A9J6DNT1"/>
<keyword evidence="1" id="KW-0862">Zinc</keyword>
<dbReference type="SUPFAM" id="SSF57756">
    <property type="entry name" value="Retrovirus zinc finger-like domains"/>
    <property type="match status" value="1"/>
</dbReference>
<comment type="caution">
    <text evidence="4">The sequence shown here is derived from an EMBL/GenBank/DDBJ whole genome shotgun (WGS) entry which is preliminary data.</text>
</comment>
<dbReference type="InterPro" id="IPR001878">
    <property type="entry name" value="Znf_CCHC"/>
</dbReference>
<accession>A0A9J6DNT1</accession>
<evidence type="ECO:0000256" key="2">
    <source>
        <dbReference type="SAM" id="MobiDB-lite"/>
    </source>
</evidence>
<proteinExistence type="predicted"/>
<keyword evidence="1" id="KW-0479">Metal-binding</keyword>
<keyword evidence="5" id="KW-1185">Reference proteome</keyword>
<sequence>MSEEDKVGHVLKDIAEDVYNFLIGKDCLNSVSDVMKHCRTFESLKMRRISPKFGRLSNVPTVASVETVLPNDLALTIQQIVREELLRCQQTYHRPSDFQDVYVNELERVRTPVSLPPWQPSINAADAYEYQGTLQAGFPRHPAPNYERSFRPPVYPPSPAYSAPEGRHHYPMPSERSRYSEQPRAPQPIPVCYNCGVPGHIARFCDHHPYQRQSWHMSHQSLDHPHSTSRKPRAPTGSRYPSPASDRSLTPPPAPRAPRSSPPRRRARTPPPENESVRPVGVRPRDHSNNCGTLDATLEPILLACLKENILIPHCIVSVVDGWAERSREPHCSFGAVCAGAVDVSIASGETTDNVVFIVGFVVTDGAFDPTGLEVEGTSLVCVVR</sequence>
<dbReference type="SMART" id="SM00343">
    <property type="entry name" value="ZnF_C2HC"/>
    <property type="match status" value="1"/>
</dbReference>
<evidence type="ECO:0000313" key="4">
    <source>
        <dbReference type="EMBL" id="KAH8023799.1"/>
    </source>
</evidence>
<dbReference type="PROSITE" id="PS50158">
    <property type="entry name" value="ZF_CCHC"/>
    <property type="match status" value="1"/>
</dbReference>
<dbReference type="Proteomes" id="UP000821866">
    <property type="component" value="Chromosome 6"/>
</dbReference>
<evidence type="ECO:0000313" key="5">
    <source>
        <dbReference type="Proteomes" id="UP000821866"/>
    </source>
</evidence>
<name>A0A9J6DNT1_RHIMP</name>
<dbReference type="EMBL" id="JABSTU010000008">
    <property type="protein sequence ID" value="KAH8023799.1"/>
    <property type="molecule type" value="Genomic_DNA"/>
</dbReference>
<reference evidence="4" key="2">
    <citation type="submission" date="2021-09" db="EMBL/GenBank/DDBJ databases">
        <authorList>
            <person name="Jia N."/>
            <person name="Wang J."/>
            <person name="Shi W."/>
            <person name="Du L."/>
            <person name="Sun Y."/>
            <person name="Zhan W."/>
            <person name="Jiang J."/>
            <person name="Wang Q."/>
            <person name="Zhang B."/>
            <person name="Ji P."/>
            <person name="Sakyi L.B."/>
            <person name="Cui X."/>
            <person name="Yuan T."/>
            <person name="Jiang B."/>
            <person name="Yang W."/>
            <person name="Lam T.T.-Y."/>
            <person name="Chang Q."/>
            <person name="Ding S."/>
            <person name="Wang X."/>
            <person name="Zhu J."/>
            <person name="Ruan X."/>
            <person name="Zhao L."/>
            <person name="Wei J."/>
            <person name="Que T."/>
            <person name="Du C."/>
            <person name="Cheng J."/>
            <person name="Dai P."/>
            <person name="Han X."/>
            <person name="Huang E."/>
            <person name="Gao Y."/>
            <person name="Liu J."/>
            <person name="Shao H."/>
            <person name="Ye R."/>
            <person name="Li L."/>
            <person name="Wei W."/>
            <person name="Wang X."/>
            <person name="Wang C."/>
            <person name="Huo Q."/>
            <person name="Li W."/>
            <person name="Guo W."/>
            <person name="Chen H."/>
            <person name="Chen S."/>
            <person name="Zhou L."/>
            <person name="Zhou L."/>
            <person name="Ni X."/>
            <person name="Tian J."/>
            <person name="Zhou Y."/>
            <person name="Sheng Y."/>
            <person name="Liu T."/>
            <person name="Pan Y."/>
            <person name="Xia L."/>
            <person name="Li J."/>
            <person name="Zhao F."/>
            <person name="Cao W."/>
        </authorList>
    </citation>
    <scope>NUCLEOTIDE SEQUENCE</scope>
    <source>
        <strain evidence="4">Rmic-2018</strain>
        <tissue evidence="4">Larvae</tissue>
    </source>
</reference>
<evidence type="ECO:0000256" key="1">
    <source>
        <dbReference type="PROSITE-ProRule" id="PRU00047"/>
    </source>
</evidence>